<dbReference type="EMBL" id="JACCJC010000026">
    <property type="protein sequence ID" value="KAF6235117.1"/>
    <property type="molecule type" value="Genomic_DNA"/>
</dbReference>
<name>A0A8H6L4F5_9LECA</name>
<organism evidence="1 2">
    <name type="scientific">Letharia columbiana</name>
    <dbReference type="NCBI Taxonomy" id="112416"/>
    <lineage>
        <taxon>Eukaryota</taxon>
        <taxon>Fungi</taxon>
        <taxon>Dikarya</taxon>
        <taxon>Ascomycota</taxon>
        <taxon>Pezizomycotina</taxon>
        <taxon>Lecanoromycetes</taxon>
        <taxon>OSLEUM clade</taxon>
        <taxon>Lecanoromycetidae</taxon>
        <taxon>Lecanorales</taxon>
        <taxon>Lecanorineae</taxon>
        <taxon>Parmeliaceae</taxon>
        <taxon>Letharia</taxon>
    </lineage>
</organism>
<dbReference type="RefSeq" id="XP_037164495.1">
    <property type="nucleotide sequence ID" value="XM_037308652.1"/>
</dbReference>
<reference evidence="1 2" key="1">
    <citation type="journal article" date="2020" name="Genomics">
        <title>Complete, high-quality genomes from long-read metagenomic sequencing of two wolf lichen thalli reveals enigmatic genome architecture.</title>
        <authorList>
            <person name="McKenzie S.K."/>
            <person name="Walston R.F."/>
            <person name="Allen J.L."/>
        </authorList>
    </citation>
    <scope>NUCLEOTIDE SEQUENCE [LARGE SCALE GENOMIC DNA]</scope>
    <source>
        <strain evidence="1">WasteWater2</strain>
    </source>
</reference>
<proteinExistence type="predicted"/>
<dbReference type="OrthoDB" id="2830640at2759"/>
<keyword evidence="2" id="KW-1185">Reference proteome</keyword>
<protein>
    <submittedName>
        <fullName evidence="1">Uncharacterized protein</fullName>
    </submittedName>
</protein>
<gene>
    <name evidence="1" type="ORF">HO173_006744</name>
</gene>
<dbReference type="GeneID" id="59288404"/>
<sequence length="202" mass="23046">MARKLAGRHPSEDSRQELDLILNGDDENCFHAQDYFSVDNSIGHVFEVISGNGIMRSDVGGDELVEIVKEFKAQQLKTANDYTKRVQIFLAFSRQIQQISTDYDVLDGTLEHLRRQNQSFEDNLFSTAIPRIASATSMRDETELRAPLRETFNSFLREAKPIRTYSNLYNERTKIGVSEGFAMVNQRDAEVCEHESSLAGFR</sequence>
<evidence type="ECO:0000313" key="1">
    <source>
        <dbReference type="EMBL" id="KAF6235117.1"/>
    </source>
</evidence>
<evidence type="ECO:0000313" key="2">
    <source>
        <dbReference type="Proteomes" id="UP000578531"/>
    </source>
</evidence>
<comment type="caution">
    <text evidence="1">The sequence shown here is derived from an EMBL/GenBank/DDBJ whole genome shotgun (WGS) entry which is preliminary data.</text>
</comment>
<dbReference type="Proteomes" id="UP000578531">
    <property type="component" value="Unassembled WGS sequence"/>
</dbReference>
<accession>A0A8H6L4F5</accession>
<dbReference type="AlphaFoldDB" id="A0A8H6L4F5"/>